<comment type="caution">
    <text evidence="1">The sequence shown here is derived from an EMBL/GenBank/DDBJ whole genome shotgun (WGS) entry which is preliminary data.</text>
</comment>
<gene>
    <name evidence="1" type="ORF">LK996_09805</name>
</gene>
<name>A0ABS8JID3_9GAMM</name>
<protein>
    <submittedName>
        <fullName evidence="1">Uncharacterized protein</fullName>
    </submittedName>
</protein>
<evidence type="ECO:0000313" key="2">
    <source>
        <dbReference type="Proteomes" id="UP001165293"/>
    </source>
</evidence>
<dbReference type="EMBL" id="JAJGAK010000002">
    <property type="protein sequence ID" value="MCC8363365.1"/>
    <property type="molecule type" value="Genomic_DNA"/>
</dbReference>
<evidence type="ECO:0000313" key="1">
    <source>
        <dbReference type="EMBL" id="MCC8363365.1"/>
    </source>
</evidence>
<accession>A0ABS8JID3</accession>
<dbReference type="Proteomes" id="UP001165293">
    <property type="component" value="Unassembled WGS sequence"/>
</dbReference>
<sequence>MLPEGFVWRRHGSTWGKEEWLLAHGRPVGIVSVLGDICYLSHPASNAREGWTTQRADSPELAAATVERWALAHARRPAQ</sequence>
<reference evidence="1" key="1">
    <citation type="submission" date="2021-10" db="EMBL/GenBank/DDBJ databases">
        <authorList>
            <person name="Lyu M."/>
            <person name="Wang X."/>
            <person name="Meng X."/>
            <person name="Xu K."/>
        </authorList>
    </citation>
    <scope>NUCLEOTIDE SEQUENCE</scope>
    <source>
        <strain evidence="1">A6</strain>
    </source>
</reference>
<proteinExistence type="predicted"/>
<organism evidence="1 2">
    <name type="scientific">Noviluteimonas lactosilytica</name>
    <dbReference type="NCBI Taxonomy" id="2888523"/>
    <lineage>
        <taxon>Bacteria</taxon>
        <taxon>Pseudomonadati</taxon>
        <taxon>Pseudomonadota</taxon>
        <taxon>Gammaproteobacteria</taxon>
        <taxon>Lysobacterales</taxon>
        <taxon>Lysobacteraceae</taxon>
        <taxon>Noviluteimonas</taxon>
    </lineage>
</organism>
<dbReference type="RefSeq" id="WP_230526995.1">
    <property type="nucleotide sequence ID" value="NZ_JAJGAK010000002.1"/>
</dbReference>
<keyword evidence="2" id="KW-1185">Reference proteome</keyword>